<evidence type="ECO:0000256" key="2">
    <source>
        <dbReference type="SAM" id="Phobius"/>
    </source>
</evidence>
<feature type="transmembrane region" description="Helical" evidence="2">
    <location>
        <begin position="44"/>
        <end position="66"/>
    </location>
</feature>
<keyword evidence="2" id="KW-0472">Membrane</keyword>
<keyword evidence="4" id="KW-1185">Reference proteome</keyword>
<keyword evidence="2" id="KW-1133">Transmembrane helix</keyword>
<keyword evidence="2" id="KW-0812">Transmembrane</keyword>
<keyword evidence="1" id="KW-0175">Coiled coil</keyword>
<evidence type="ECO:0000256" key="1">
    <source>
        <dbReference type="SAM" id="Coils"/>
    </source>
</evidence>
<evidence type="ECO:0008006" key="5">
    <source>
        <dbReference type="Google" id="ProtNLM"/>
    </source>
</evidence>
<reference evidence="4" key="1">
    <citation type="journal article" date="2021" name="Syst. Appl. Microbiol.">
        <title>Roseomonas hellenica sp. nov., isolated from roots of wild-growing Alkanna tinctoria.</title>
        <authorList>
            <person name="Rat A."/>
            <person name="Naranjo H.D."/>
            <person name="Lebbe L."/>
            <person name="Cnockaert M."/>
            <person name="Krigas N."/>
            <person name="Grigoriadou K."/>
            <person name="Maloupa E."/>
            <person name="Willems A."/>
        </authorList>
    </citation>
    <scope>NUCLEOTIDE SEQUENCE [LARGE SCALE GENOMIC DNA]</scope>
    <source>
        <strain evidence="4">LMG 31523</strain>
    </source>
</reference>
<sequence>MTPPVDARAFGALEAEVQHLREEMADLKTSVTALTRLLNELRGGWRVVGLLVATAAAIGAALAWFARLR</sequence>
<evidence type="ECO:0000313" key="3">
    <source>
        <dbReference type="EMBL" id="MBR0668787.1"/>
    </source>
</evidence>
<dbReference type="EMBL" id="JAAGBB010000069">
    <property type="protein sequence ID" value="MBR0668787.1"/>
    <property type="molecule type" value="Genomic_DNA"/>
</dbReference>
<dbReference type="RefSeq" id="WP_211856814.1">
    <property type="nucleotide sequence ID" value="NZ_JAAGBB010000069.1"/>
</dbReference>
<comment type="caution">
    <text evidence="3">The sequence shown here is derived from an EMBL/GenBank/DDBJ whole genome shotgun (WGS) entry which is preliminary data.</text>
</comment>
<protein>
    <recommendedName>
        <fullName evidence="5">DUF3618 domain-containing protein</fullName>
    </recommendedName>
</protein>
<proteinExistence type="predicted"/>
<evidence type="ECO:0000313" key="4">
    <source>
        <dbReference type="Proteomes" id="UP001196870"/>
    </source>
</evidence>
<gene>
    <name evidence="3" type="ORF">GXW71_30840</name>
</gene>
<dbReference type="Proteomes" id="UP001196870">
    <property type="component" value="Unassembled WGS sequence"/>
</dbReference>
<accession>A0ABS5F8B8</accession>
<organism evidence="3 4">
    <name type="scientific">Plastoroseomonas hellenica</name>
    <dbReference type="NCBI Taxonomy" id="2687306"/>
    <lineage>
        <taxon>Bacteria</taxon>
        <taxon>Pseudomonadati</taxon>
        <taxon>Pseudomonadota</taxon>
        <taxon>Alphaproteobacteria</taxon>
        <taxon>Acetobacterales</taxon>
        <taxon>Acetobacteraceae</taxon>
        <taxon>Plastoroseomonas</taxon>
    </lineage>
</organism>
<name>A0ABS5F8B8_9PROT</name>
<feature type="coiled-coil region" evidence="1">
    <location>
        <begin position="10"/>
        <end position="37"/>
    </location>
</feature>